<proteinExistence type="predicted"/>
<keyword evidence="1" id="KW-0732">Signal</keyword>
<dbReference type="Gene3D" id="3.40.710.10">
    <property type="entry name" value="DD-peptidase/beta-lactamase superfamily"/>
    <property type="match status" value="1"/>
</dbReference>
<dbReference type="Pfam" id="PF00144">
    <property type="entry name" value="Beta-lactamase"/>
    <property type="match status" value="1"/>
</dbReference>
<dbReference type="PANTHER" id="PTHR46825">
    <property type="entry name" value="D-ALANYL-D-ALANINE-CARBOXYPEPTIDASE/ENDOPEPTIDASE AMPH"/>
    <property type="match status" value="1"/>
</dbReference>
<evidence type="ECO:0000259" key="2">
    <source>
        <dbReference type="Pfam" id="PF00144"/>
    </source>
</evidence>
<evidence type="ECO:0000313" key="3">
    <source>
        <dbReference type="EMBL" id="MBD8500737.1"/>
    </source>
</evidence>
<feature type="signal peptide" evidence="1">
    <location>
        <begin position="1"/>
        <end position="31"/>
    </location>
</feature>
<reference evidence="3 4" key="1">
    <citation type="submission" date="2020-09" db="EMBL/GenBank/DDBJ databases">
        <title>Paenibacillus sp. CAU 1523 isolated from sand of Haeundae Beach.</title>
        <authorList>
            <person name="Kim W."/>
        </authorList>
    </citation>
    <scope>NUCLEOTIDE SEQUENCE [LARGE SCALE GENOMIC DNA]</scope>
    <source>
        <strain evidence="3 4">CAU 1523</strain>
    </source>
</reference>
<dbReference type="RefSeq" id="WP_192026968.1">
    <property type="nucleotide sequence ID" value="NZ_JACYTN010000027.1"/>
</dbReference>
<accession>A0ABR9B5P4</accession>
<dbReference type="SUPFAM" id="SSF56601">
    <property type="entry name" value="beta-lactamase/transpeptidase-like"/>
    <property type="match status" value="1"/>
</dbReference>
<keyword evidence="4" id="KW-1185">Reference proteome</keyword>
<name>A0ABR9B5P4_9BACL</name>
<feature type="chain" id="PRO_5046108611" evidence="1">
    <location>
        <begin position="32"/>
        <end position="400"/>
    </location>
</feature>
<dbReference type="InterPro" id="IPR001466">
    <property type="entry name" value="Beta-lactam-related"/>
</dbReference>
<feature type="domain" description="Beta-lactamase-related" evidence="2">
    <location>
        <begin position="55"/>
        <end position="377"/>
    </location>
</feature>
<dbReference type="PANTHER" id="PTHR46825:SF7">
    <property type="entry name" value="D-ALANYL-D-ALANINE CARBOXYPEPTIDASE"/>
    <property type="match status" value="1"/>
</dbReference>
<comment type="caution">
    <text evidence="3">The sequence shown here is derived from an EMBL/GenBank/DDBJ whole genome shotgun (WGS) entry which is preliminary data.</text>
</comment>
<organism evidence="3 4">
    <name type="scientific">Paenibacillus arenosi</name>
    <dbReference type="NCBI Taxonomy" id="2774142"/>
    <lineage>
        <taxon>Bacteria</taxon>
        <taxon>Bacillati</taxon>
        <taxon>Bacillota</taxon>
        <taxon>Bacilli</taxon>
        <taxon>Bacillales</taxon>
        <taxon>Paenibacillaceae</taxon>
        <taxon>Paenibacillus</taxon>
    </lineage>
</organism>
<dbReference type="EMBL" id="JACYTN010000027">
    <property type="protein sequence ID" value="MBD8500737.1"/>
    <property type="molecule type" value="Genomic_DNA"/>
</dbReference>
<sequence>MNLKKLILMSTAIMLAGTIMLPVGGVHTAHAAASSHKNIKSQATNNNMAKDAAIQKILNELVKKGAPGVLLQTLDNGVKKQYTAGKANIKSGRSMQSDFHFRIGSITKTFVAVVALQLAGEGKLSLDDTVEKWLPGVVQGNGYDGNKITIRHLLQHTSGLGDYVWSEGFQEGFIENRFKTYKADELTKIGLKVKPVFAPGEKSHYSNTNTLLMGRIIQKVTGQTYAEQIQKRIIKPLGLKHTFLPGTSSKLPNPHARGYTKGNGSNNLQDITEMNPSWANAGGEMISTADDLQRFLSALLAGKLLKPKEMKQMFTTVKSELMPNYYAGLGVFEHKLSSNVSVWGHSGGLDGSTSYVIGTRDGKKMLALNVTENPTDPKLIKSYMETFDKLFAVHFLRTSK</sequence>
<protein>
    <submittedName>
        <fullName evidence="3">Beta-lactamase family protein</fullName>
    </submittedName>
</protein>
<gene>
    <name evidence="3" type="ORF">IFO66_20840</name>
</gene>
<dbReference type="InterPro" id="IPR012338">
    <property type="entry name" value="Beta-lactam/transpept-like"/>
</dbReference>
<dbReference type="InterPro" id="IPR050491">
    <property type="entry name" value="AmpC-like"/>
</dbReference>
<evidence type="ECO:0000313" key="4">
    <source>
        <dbReference type="Proteomes" id="UP000634529"/>
    </source>
</evidence>
<evidence type="ECO:0000256" key="1">
    <source>
        <dbReference type="SAM" id="SignalP"/>
    </source>
</evidence>
<dbReference type="Proteomes" id="UP000634529">
    <property type="component" value="Unassembled WGS sequence"/>
</dbReference>